<dbReference type="PANTHER" id="PTHR43033:SF1">
    <property type="entry name" value="TRNA(ILE)-LYSIDINE SYNTHASE-RELATED"/>
    <property type="match status" value="1"/>
</dbReference>
<name>A0A2N6T6N6_9CORY</name>
<keyword evidence="9" id="KW-1185">Reference proteome</keyword>
<comment type="caution">
    <text evidence="8">The sequence shown here is derived from an EMBL/GenBank/DDBJ whole genome shotgun (WGS) entry which is preliminary data.</text>
</comment>
<reference evidence="8 9" key="1">
    <citation type="submission" date="2017-09" db="EMBL/GenBank/DDBJ databases">
        <title>Bacterial strain isolated from the female urinary microbiota.</title>
        <authorList>
            <person name="Thomas-White K."/>
            <person name="Kumar N."/>
            <person name="Forster S."/>
            <person name="Putonti C."/>
            <person name="Lawley T."/>
            <person name="Wolfe A.J."/>
        </authorList>
    </citation>
    <scope>NUCLEOTIDE SEQUENCE [LARGE SCALE GENOMIC DNA]</scope>
    <source>
        <strain evidence="8 9">UMB0792</strain>
    </source>
</reference>
<keyword evidence="6" id="KW-0963">Cytoplasm</keyword>
<dbReference type="HAMAP" id="MF_01161">
    <property type="entry name" value="tRNA_Ile_lys_synt"/>
    <property type="match status" value="1"/>
</dbReference>
<comment type="function">
    <text evidence="6">Ligates lysine onto the cytidine present at position 34 of the AUA codon-specific tRNA(Ile) that contains the anticodon CAU, in an ATP-dependent manner. Cytidine is converted to lysidine, thus changing the amino acid specificity of the tRNA from methionine to isoleucine.</text>
</comment>
<dbReference type="GO" id="GO:0005737">
    <property type="term" value="C:cytoplasm"/>
    <property type="evidence" value="ECO:0007669"/>
    <property type="project" value="UniProtKB-SubCell"/>
</dbReference>
<evidence type="ECO:0000256" key="2">
    <source>
        <dbReference type="ARBA" id="ARBA00022694"/>
    </source>
</evidence>
<comment type="catalytic activity">
    <reaction evidence="5 6">
        <text>cytidine(34) in tRNA(Ile2) + L-lysine + ATP = lysidine(34) in tRNA(Ile2) + AMP + diphosphate + H(+)</text>
        <dbReference type="Rhea" id="RHEA:43744"/>
        <dbReference type="Rhea" id="RHEA-COMP:10625"/>
        <dbReference type="Rhea" id="RHEA-COMP:10670"/>
        <dbReference type="ChEBI" id="CHEBI:15378"/>
        <dbReference type="ChEBI" id="CHEBI:30616"/>
        <dbReference type="ChEBI" id="CHEBI:32551"/>
        <dbReference type="ChEBI" id="CHEBI:33019"/>
        <dbReference type="ChEBI" id="CHEBI:82748"/>
        <dbReference type="ChEBI" id="CHEBI:83665"/>
        <dbReference type="ChEBI" id="CHEBI:456215"/>
        <dbReference type="EC" id="6.3.4.19"/>
    </reaction>
</comment>
<feature type="binding site" evidence="6">
    <location>
        <begin position="33"/>
        <end position="38"/>
    </location>
    <ligand>
        <name>ATP</name>
        <dbReference type="ChEBI" id="CHEBI:30616"/>
    </ligand>
</feature>
<dbReference type="SUPFAM" id="SSF52402">
    <property type="entry name" value="Adenine nucleotide alpha hydrolases-like"/>
    <property type="match status" value="1"/>
</dbReference>
<evidence type="ECO:0000256" key="6">
    <source>
        <dbReference type="HAMAP-Rule" id="MF_01161"/>
    </source>
</evidence>
<dbReference type="GO" id="GO:0005524">
    <property type="term" value="F:ATP binding"/>
    <property type="evidence" value="ECO:0007669"/>
    <property type="project" value="UniProtKB-UniRule"/>
</dbReference>
<feature type="domain" description="tRNA(Ile)-lysidine/2-thiocytidine synthase N-terminal" evidence="7">
    <location>
        <begin position="29"/>
        <end position="199"/>
    </location>
</feature>
<evidence type="ECO:0000256" key="1">
    <source>
        <dbReference type="ARBA" id="ARBA00022598"/>
    </source>
</evidence>
<dbReference type="GO" id="GO:0006400">
    <property type="term" value="P:tRNA modification"/>
    <property type="evidence" value="ECO:0007669"/>
    <property type="project" value="UniProtKB-UniRule"/>
</dbReference>
<dbReference type="CDD" id="cd01992">
    <property type="entry name" value="TilS_N"/>
    <property type="match status" value="1"/>
</dbReference>
<dbReference type="InterPro" id="IPR012795">
    <property type="entry name" value="tRNA_Ile_lys_synt_N"/>
</dbReference>
<dbReference type="GO" id="GO:0032267">
    <property type="term" value="F:tRNA(Ile)-lysidine synthase activity"/>
    <property type="evidence" value="ECO:0007669"/>
    <property type="project" value="UniProtKB-EC"/>
</dbReference>
<evidence type="ECO:0000259" key="7">
    <source>
        <dbReference type="Pfam" id="PF01171"/>
    </source>
</evidence>
<dbReference type="Gene3D" id="3.40.50.620">
    <property type="entry name" value="HUPs"/>
    <property type="match status" value="1"/>
</dbReference>
<dbReference type="InterPro" id="IPR012094">
    <property type="entry name" value="tRNA_Ile_lys_synt"/>
</dbReference>
<proteinExistence type="inferred from homology"/>
<dbReference type="EMBL" id="PNHG01000003">
    <property type="protein sequence ID" value="PMC64996.1"/>
    <property type="molecule type" value="Genomic_DNA"/>
</dbReference>
<dbReference type="Proteomes" id="UP000235836">
    <property type="component" value="Unassembled WGS sequence"/>
</dbReference>
<dbReference type="EC" id="6.3.4.19" evidence="6"/>
<keyword evidence="3 6" id="KW-0547">Nucleotide-binding</keyword>
<evidence type="ECO:0000256" key="4">
    <source>
        <dbReference type="ARBA" id="ARBA00022840"/>
    </source>
</evidence>
<dbReference type="PANTHER" id="PTHR43033">
    <property type="entry name" value="TRNA(ILE)-LYSIDINE SYNTHASE-RELATED"/>
    <property type="match status" value="1"/>
</dbReference>
<evidence type="ECO:0000256" key="5">
    <source>
        <dbReference type="ARBA" id="ARBA00048539"/>
    </source>
</evidence>
<organism evidence="8 9">
    <name type="scientific">Corynebacterium tuscaniense</name>
    <dbReference type="NCBI Taxonomy" id="302449"/>
    <lineage>
        <taxon>Bacteria</taxon>
        <taxon>Bacillati</taxon>
        <taxon>Actinomycetota</taxon>
        <taxon>Actinomycetes</taxon>
        <taxon>Mycobacteriales</taxon>
        <taxon>Corynebacteriaceae</taxon>
        <taxon>Corynebacterium</taxon>
    </lineage>
</organism>
<gene>
    <name evidence="6 8" type="primary">tilS</name>
    <name evidence="8" type="ORF">CJ203_02995</name>
</gene>
<dbReference type="Pfam" id="PF01171">
    <property type="entry name" value="ATP_bind_3"/>
    <property type="match status" value="1"/>
</dbReference>
<dbReference type="InterPro" id="IPR011063">
    <property type="entry name" value="TilS/TtcA_N"/>
</dbReference>
<accession>A0A2N6T6N6</accession>
<dbReference type="InterPro" id="IPR014729">
    <property type="entry name" value="Rossmann-like_a/b/a_fold"/>
</dbReference>
<comment type="similarity">
    <text evidence="6">Belongs to the tRNA(Ile)-lysidine synthase family.</text>
</comment>
<keyword evidence="4 6" id="KW-0067">ATP-binding</keyword>
<keyword evidence="2 6" id="KW-0819">tRNA processing</keyword>
<evidence type="ECO:0000313" key="9">
    <source>
        <dbReference type="Proteomes" id="UP000235836"/>
    </source>
</evidence>
<dbReference type="AlphaFoldDB" id="A0A2N6T6N6"/>
<comment type="subcellular location">
    <subcellularLocation>
        <location evidence="6">Cytoplasm</location>
    </subcellularLocation>
</comment>
<comment type="domain">
    <text evidence="6">The N-terminal region contains the highly conserved SGGXDS motif, predicted to be a P-loop motif involved in ATP binding.</text>
</comment>
<evidence type="ECO:0000256" key="3">
    <source>
        <dbReference type="ARBA" id="ARBA00022741"/>
    </source>
</evidence>
<sequence>MAAEPFWPRVSPHFVECRRAVRAFDAPALIGLSGGPDSLALVAAAVAEGKDARAVVVDHGLQEGSVAVAQRAAAVAQRLGVHAEVVSVGVAPTPGESVEAVAREARYAALSAAARRDGRDIWVAHTREDQAETLLLGALRGNPVGMSSVSFLENGRRLARPFLTIRRADTVGACEELELDPWHDPMNEDLAYRRVAVRQSIIPALADLIGGDAVPALARTADRIAADQELLASLVNLSPTNNCATLAADPAPIRQRRIMAWLRDVGVNVGGAPLAAIDQLCVNWCGQGPVAIGGGLQVVRRSGELIVEKRA</sequence>
<protein>
    <recommendedName>
        <fullName evidence="6">tRNA(Ile)-lysidine synthase</fullName>
        <ecNumber evidence="6">6.3.4.19</ecNumber>
    </recommendedName>
    <alternativeName>
        <fullName evidence="6">tRNA(Ile)-2-lysyl-cytidine synthase</fullName>
    </alternativeName>
    <alternativeName>
        <fullName evidence="6">tRNA(Ile)-lysidine synthetase</fullName>
    </alternativeName>
</protein>
<evidence type="ECO:0000313" key="8">
    <source>
        <dbReference type="EMBL" id="PMC64996.1"/>
    </source>
</evidence>
<keyword evidence="1 6" id="KW-0436">Ligase</keyword>
<dbReference type="NCBIfam" id="TIGR02432">
    <property type="entry name" value="lysidine_TilS_N"/>
    <property type="match status" value="1"/>
</dbReference>